<dbReference type="Pfam" id="PF09836">
    <property type="entry name" value="DUF2063"/>
    <property type="match status" value="1"/>
</dbReference>
<comment type="caution">
    <text evidence="2">The sequence shown here is derived from an EMBL/GenBank/DDBJ whole genome shotgun (WGS) entry which is preliminary data.</text>
</comment>
<organism evidence="2 3">
    <name type="scientific">Emcibacter nanhaiensis</name>
    <dbReference type="NCBI Taxonomy" id="1505037"/>
    <lineage>
        <taxon>Bacteria</taxon>
        <taxon>Pseudomonadati</taxon>
        <taxon>Pseudomonadota</taxon>
        <taxon>Alphaproteobacteria</taxon>
        <taxon>Emcibacterales</taxon>
        <taxon>Emcibacteraceae</taxon>
        <taxon>Emcibacter</taxon>
    </lineage>
</organism>
<reference evidence="3" key="1">
    <citation type="submission" date="2019-06" db="EMBL/GenBank/DDBJ databases">
        <title>The complete genome of Emcibacter congregatus ZYLT.</title>
        <authorList>
            <person name="Zhao Z."/>
        </authorList>
    </citation>
    <scope>NUCLEOTIDE SEQUENCE [LARGE SCALE GENOMIC DNA]</scope>
    <source>
        <strain evidence="3">MCCC 1A06723</strain>
    </source>
</reference>
<evidence type="ECO:0000259" key="1">
    <source>
        <dbReference type="Pfam" id="PF09836"/>
    </source>
</evidence>
<gene>
    <name evidence="2" type="ORF">FIV46_00855</name>
</gene>
<accession>A0A501PSF9</accession>
<evidence type="ECO:0000313" key="2">
    <source>
        <dbReference type="EMBL" id="TPD62661.1"/>
    </source>
</evidence>
<dbReference type="InterPro" id="IPR044922">
    <property type="entry name" value="DUF2063_N_sf"/>
</dbReference>
<evidence type="ECO:0000313" key="3">
    <source>
        <dbReference type="Proteomes" id="UP000319148"/>
    </source>
</evidence>
<keyword evidence="3" id="KW-1185">Reference proteome</keyword>
<dbReference type="Gene3D" id="1.10.150.690">
    <property type="entry name" value="DUF2063"/>
    <property type="match status" value="1"/>
</dbReference>
<protein>
    <submittedName>
        <fullName evidence="2">DUF2063 domain-containing protein</fullName>
    </submittedName>
</protein>
<dbReference type="AlphaFoldDB" id="A0A501PSF9"/>
<dbReference type="RefSeq" id="WP_139937911.1">
    <property type="nucleotide sequence ID" value="NZ_JBHSYP010000022.1"/>
</dbReference>
<sequence>MKLARLQAKFKNFLLEGAAAPLERHVRNQGRHADERLMIHYNNCRITLEAALADNFPVLCRLVGPAFFRQLARRYIKSCPPESPVLAEYGEHLPDFIAGIEELEDYGYLQDMARLENAWNRALHSRNAVPLGPAELSGMEMTSPGDLYFTFLPSLSLVSSRYPLRRIWQANRHEGAVVQEVDLDDGPDHILLYRPEWHVEAISVEQDVFDFVRLLKAGHSLGQAVEKICEEKADFRLPEALGLIFTSRLITEISNGRIIT</sequence>
<dbReference type="InterPro" id="IPR018640">
    <property type="entry name" value="DUF2063"/>
</dbReference>
<name>A0A501PSF9_9PROT</name>
<dbReference type="Proteomes" id="UP000319148">
    <property type="component" value="Unassembled WGS sequence"/>
</dbReference>
<proteinExistence type="predicted"/>
<feature type="domain" description="Putative DNA-binding" evidence="1">
    <location>
        <begin position="6"/>
        <end position="97"/>
    </location>
</feature>
<dbReference type="EMBL" id="VFIY01000004">
    <property type="protein sequence ID" value="TPD62661.1"/>
    <property type="molecule type" value="Genomic_DNA"/>
</dbReference>
<dbReference type="OrthoDB" id="4146344at2"/>